<evidence type="ECO:0000256" key="1">
    <source>
        <dbReference type="SAM" id="MobiDB-lite"/>
    </source>
</evidence>
<gene>
    <name evidence="2" type="ORF">HETSPECPRED_000163</name>
</gene>
<keyword evidence="3" id="KW-1185">Reference proteome</keyword>
<organism evidence="2 3">
    <name type="scientific">Heterodermia speciosa</name>
    <dbReference type="NCBI Taxonomy" id="116794"/>
    <lineage>
        <taxon>Eukaryota</taxon>
        <taxon>Fungi</taxon>
        <taxon>Dikarya</taxon>
        <taxon>Ascomycota</taxon>
        <taxon>Pezizomycotina</taxon>
        <taxon>Lecanoromycetes</taxon>
        <taxon>OSLEUM clade</taxon>
        <taxon>Lecanoromycetidae</taxon>
        <taxon>Caliciales</taxon>
        <taxon>Physciaceae</taxon>
        <taxon>Heterodermia</taxon>
    </lineage>
</organism>
<feature type="region of interest" description="Disordered" evidence="1">
    <location>
        <begin position="550"/>
        <end position="712"/>
    </location>
</feature>
<feature type="region of interest" description="Disordered" evidence="1">
    <location>
        <begin position="458"/>
        <end position="479"/>
    </location>
</feature>
<feature type="compositionally biased region" description="Basic and acidic residues" evidence="1">
    <location>
        <begin position="616"/>
        <end position="625"/>
    </location>
</feature>
<feature type="compositionally biased region" description="Basic and acidic residues" evidence="1">
    <location>
        <begin position="59"/>
        <end position="69"/>
    </location>
</feature>
<dbReference type="Proteomes" id="UP000664521">
    <property type="component" value="Unassembled WGS sequence"/>
</dbReference>
<feature type="compositionally biased region" description="Low complexity" evidence="1">
    <location>
        <begin position="418"/>
        <end position="437"/>
    </location>
</feature>
<feature type="compositionally biased region" description="Basic residues" evidence="1">
    <location>
        <begin position="344"/>
        <end position="356"/>
    </location>
</feature>
<proteinExistence type="predicted"/>
<feature type="compositionally biased region" description="Polar residues" evidence="1">
    <location>
        <begin position="277"/>
        <end position="293"/>
    </location>
</feature>
<dbReference type="OrthoDB" id="5351115at2759"/>
<feature type="compositionally biased region" description="Polar residues" evidence="1">
    <location>
        <begin position="319"/>
        <end position="335"/>
    </location>
</feature>
<feature type="region of interest" description="Disordered" evidence="1">
    <location>
        <begin position="386"/>
        <end position="437"/>
    </location>
</feature>
<feature type="region of interest" description="Disordered" evidence="1">
    <location>
        <begin position="260"/>
        <end position="358"/>
    </location>
</feature>
<dbReference type="AlphaFoldDB" id="A0A8H3ED28"/>
<evidence type="ECO:0000313" key="3">
    <source>
        <dbReference type="Proteomes" id="UP000664521"/>
    </source>
</evidence>
<feature type="compositionally biased region" description="Basic and acidic residues" evidence="1">
    <location>
        <begin position="127"/>
        <end position="138"/>
    </location>
</feature>
<feature type="region of interest" description="Disordered" evidence="1">
    <location>
        <begin position="51"/>
        <end position="165"/>
    </location>
</feature>
<feature type="compositionally biased region" description="Low complexity" evidence="1">
    <location>
        <begin position="627"/>
        <end position="639"/>
    </location>
</feature>
<feature type="compositionally biased region" description="Basic and acidic residues" evidence="1">
    <location>
        <begin position="672"/>
        <end position="683"/>
    </location>
</feature>
<feature type="region of interest" description="Disordered" evidence="1">
    <location>
        <begin position="1"/>
        <end position="31"/>
    </location>
</feature>
<comment type="caution">
    <text evidence="2">The sequence shown here is derived from an EMBL/GenBank/DDBJ whole genome shotgun (WGS) entry which is preliminary data.</text>
</comment>
<feature type="region of interest" description="Disordered" evidence="1">
    <location>
        <begin position="485"/>
        <end position="504"/>
    </location>
</feature>
<evidence type="ECO:0000313" key="2">
    <source>
        <dbReference type="EMBL" id="CAF9903222.1"/>
    </source>
</evidence>
<feature type="compositionally biased region" description="Basic and acidic residues" evidence="1">
    <location>
        <begin position="697"/>
        <end position="710"/>
    </location>
</feature>
<name>A0A8H3ED28_9LECA</name>
<sequence length="765" mass="85027">MSPQQHRTPAARDLTPIRNHSPYSEAEGPIIDQGYVEARVRAIEGDFKQLWAPSSSEPRNVHRLPDWRLKSSQLHAPPETRMAHGSPSHDPFSDVFDCNPAKRMQSSDHGSPRQRHSLQQLSSMKIRSRDNPSKDRKSQSLANLRARYETSPLQSKARPKSSSLTHGVPFQLEVLSPQPISPSRFGMAAGDEYQEDAGFWNTVHPRALTSIPETQQPEAFSKSNKSIAERMSDLLGEEAEPELTGPSTAWDSQSYVLECPSRSHMPSENEPAVEAHPSSTAAIATEESVSSLNIERVRPSHKLRGNTVESIGDMHHSESQWGSSQTEEPSHQSQDLYPEPSKVQRSRTMKAPRRIRTSSVAAWRAKLRSRSYDQLADKQRGNVLDAKASERDIDANAETSPSKLIKSEERQCDSPTKAQLSKSRQSSSTSVSASASQTLRHAWRRWSGWRLVLSDKQSHSAELPGGVPSIRTSSTDTTELKVEEMNKHRTEDENPSPYPTEDEPCFQRELPLSQADTRISLQSPPPQSPKRPMSLLRDYSHSSISPIAPRATTALSSPGIPDWPSGRSRPFHSNTISSRPLLPWVKQDSQNRTNHPLHHARSAASVTTKPSVARSAEQRTLRGRPEGSGSSGATSALAGQHHDRSQGSNSTETIYHSPFPTHKNSHQSMRPPWREHDTDKDPWSAEISSKHAPPPKKSAERPGKGDEGRAQRIRRVKVIVSLDGAGDLVVNTKLKQEREGRGEGRVRSFVKRWEAVGVGRIDVTH</sequence>
<dbReference type="EMBL" id="CAJPDS010000001">
    <property type="protein sequence ID" value="CAF9903222.1"/>
    <property type="molecule type" value="Genomic_DNA"/>
</dbReference>
<accession>A0A8H3ED28</accession>
<reference evidence="2" key="1">
    <citation type="submission" date="2021-03" db="EMBL/GenBank/DDBJ databases">
        <authorList>
            <person name="Tagirdzhanova G."/>
        </authorList>
    </citation>
    <scope>NUCLEOTIDE SEQUENCE</scope>
</reference>
<protein>
    <submittedName>
        <fullName evidence="2">Uncharacterized protein</fullName>
    </submittedName>
</protein>